<dbReference type="AlphaFoldDB" id="A0A6I4MA08"/>
<comment type="catalytic activity">
    <reaction evidence="1">
        <text>ATP + protein L-histidine = ADP + protein N-phospho-L-histidine.</text>
        <dbReference type="EC" id="2.7.13.3"/>
    </reaction>
</comment>
<feature type="compositionally biased region" description="Basic residues" evidence="8">
    <location>
        <begin position="45"/>
        <end position="60"/>
    </location>
</feature>
<feature type="region of interest" description="Disordered" evidence="8">
    <location>
        <begin position="1"/>
        <end position="143"/>
    </location>
</feature>
<dbReference type="GO" id="GO:0004673">
    <property type="term" value="F:protein histidine kinase activity"/>
    <property type="evidence" value="ECO:0007669"/>
    <property type="project" value="UniProtKB-EC"/>
</dbReference>
<feature type="compositionally biased region" description="Basic and acidic residues" evidence="8">
    <location>
        <begin position="12"/>
        <end position="28"/>
    </location>
</feature>
<organism evidence="10 11">
    <name type="scientific">Actinomadura physcomitrii</name>
    <dbReference type="NCBI Taxonomy" id="2650748"/>
    <lineage>
        <taxon>Bacteria</taxon>
        <taxon>Bacillati</taxon>
        <taxon>Actinomycetota</taxon>
        <taxon>Actinomycetes</taxon>
        <taxon>Streptosporangiales</taxon>
        <taxon>Thermomonosporaceae</taxon>
        <taxon>Actinomadura</taxon>
    </lineage>
</organism>
<feature type="region of interest" description="Disordered" evidence="8">
    <location>
        <begin position="205"/>
        <end position="225"/>
    </location>
</feature>
<feature type="domain" description="Histidine kinase" evidence="9">
    <location>
        <begin position="130"/>
        <end position="224"/>
    </location>
</feature>
<proteinExistence type="predicted"/>
<dbReference type="SMART" id="SM00387">
    <property type="entry name" value="HATPase_c"/>
    <property type="match status" value="1"/>
</dbReference>
<keyword evidence="3" id="KW-0808">Transferase</keyword>
<evidence type="ECO:0000313" key="11">
    <source>
        <dbReference type="Proteomes" id="UP000462055"/>
    </source>
</evidence>
<dbReference type="InterPro" id="IPR003594">
    <property type="entry name" value="HATPase_dom"/>
</dbReference>
<dbReference type="PANTHER" id="PTHR44936">
    <property type="entry name" value="SENSOR PROTEIN CREC"/>
    <property type="match status" value="1"/>
</dbReference>
<dbReference type="InterPro" id="IPR050980">
    <property type="entry name" value="2C_sensor_his_kinase"/>
</dbReference>
<name>A0A6I4MA08_9ACTN</name>
<evidence type="ECO:0000256" key="6">
    <source>
        <dbReference type="ARBA" id="ARBA00022840"/>
    </source>
</evidence>
<dbReference type="Gene3D" id="3.30.565.10">
    <property type="entry name" value="Histidine kinase-like ATPase, C-terminal domain"/>
    <property type="match status" value="1"/>
</dbReference>
<evidence type="ECO:0000256" key="2">
    <source>
        <dbReference type="ARBA" id="ARBA00012438"/>
    </source>
</evidence>
<dbReference type="GO" id="GO:0005524">
    <property type="term" value="F:ATP binding"/>
    <property type="evidence" value="ECO:0007669"/>
    <property type="project" value="UniProtKB-KW"/>
</dbReference>
<dbReference type="InterPro" id="IPR004358">
    <property type="entry name" value="Sig_transdc_His_kin-like_C"/>
</dbReference>
<dbReference type="PROSITE" id="PS50109">
    <property type="entry name" value="HIS_KIN"/>
    <property type="match status" value="1"/>
</dbReference>
<keyword evidence="7" id="KW-0902">Two-component regulatory system</keyword>
<dbReference type="InterPro" id="IPR005467">
    <property type="entry name" value="His_kinase_dom"/>
</dbReference>
<gene>
    <name evidence="10" type="ORF">F8568_009615</name>
</gene>
<evidence type="ECO:0000256" key="3">
    <source>
        <dbReference type="ARBA" id="ARBA00022679"/>
    </source>
</evidence>
<dbReference type="PRINTS" id="PR00344">
    <property type="entry name" value="BCTRLSENSOR"/>
</dbReference>
<keyword evidence="11" id="KW-1185">Reference proteome</keyword>
<evidence type="ECO:0000256" key="5">
    <source>
        <dbReference type="ARBA" id="ARBA00022777"/>
    </source>
</evidence>
<evidence type="ECO:0000256" key="7">
    <source>
        <dbReference type="ARBA" id="ARBA00023012"/>
    </source>
</evidence>
<evidence type="ECO:0000259" key="9">
    <source>
        <dbReference type="PROSITE" id="PS50109"/>
    </source>
</evidence>
<sequence length="225" mass="23681">MRSGAARPSSRPSRERGTGSREDRRDRPAAPGLAARPPHADLRRPVPRRRPGAPRRHLRAVHPAARPVRDAGPRAGHDPPAGGAGRPRPDGGGRAGDARDPARLRQGRRRRRTPDAQAARRVPGRGDAVAPSGKGGWVRVTSGTRDGRAVLDVANSGPPVPSYEVPGLFEPFRRLDADRVVTAKGAGLGPSIVQSIVRAHDGEVTARPRPEGGLAVTVTLPAAPP</sequence>
<protein>
    <recommendedName>
        <fullName evidence="2">histidine kinase</fullName>
        <ecNumber evidence="2">2.7.13.3</ecNumber>
    </recommendedName>
</protein>
<keyword evidence="5" id="KW-0418">Kinase</keyword>
<feature type="compositionally biased region" description="Basic and acidic residues" evidence="8">
    <location>
        <begin position="67"/>
        <end position="77"/>
    </location>
</feature>
<dbReference type="EC" id="2.7.13.3" evidence="2"/>
<evidence type="ECO:0000256" key="8">
    <source>
        <dbReference type="SAM" id="MobiDB-lite"/>
    </source>
</evidence>
<reference evidence="10" key="1">
    <citation type="submission" date="2019-12" db="EMBL/GenBank/DDBJ databases">
        <title>Actinomadura physcomitrii sp. nov., a novel actinomycete isolated from moss [Physcomitrium sphaericum (Ludw) Fuernr].</title>
        <authorList>
            <person name="Zhuang X."/>
        </authorList>
    </citation>
    <scope>NUCLEOTIDE SEQUENCE [LARGE SCALE GENOMIC DNA]</scope>
    <source>
        <strain evidence="10">LD22</strain>
    </source>
</reference>
<dbReference type="Proteomes" id="UP000462055">
    <property type="component" value="Unassembled WGS sequence"/>
</dbReference>
<evidence type="ECO:0000256" key="4">
    <source>
        <dbReference type="ARBA" id="ARBA00022741"/>
    </source>
</evidence>
<keyword evidence="6" id="KW-0067">ATP-binding</keyword>
<dbReference type="EMBL" id="WBMS02000006">
    <property type="protein sequence ID" value="MWA00631.1"/>
    <property type="molecule type" value="Genomic_DNA"/>
</dbReference>
<dbReference type="InterPro" id="IPR036890">
    <property type="entry name" value="HATPase_C_sf"/>
</dbReference>
<feature type="compositionally biased region" description="Basic and acidic residues" evidence="8">
    <location>
        <begin position="87"/>
        <end position="103"/>
    </location>
</feature>
<dbReference type="RefSeq" id="WP_151593161.1">
    <property type="nucleotide sequence ID" value="NZ_WBMS02000006.1"/>
</dbReference>
<comment type="caution">
    <text evidence="10">The sequence shown here is derived from an EMBL/GenBank/DDBJ whole genome shotgun (WGS) entry which is preliminary data.</text>
</comment>
<feature type="compositionally biased region" description="Low complexity" evidence="8">
    <location>
        <begin position="1"/>
        <end position="11"/>
    </location>
</feature>
<accession>A0A6I4MA08</accession>
<evidence type="ECO:0000256" key="1">
    <source>
        <dbReference type="ARBA" id="ARBA00000085"/>
    </source>
</evidence>
<dbReference type="Pfam" id="PF02518">
    <property type="entry name" value="HATPase_c"/>
    <property type="match status" value="1"/>
</dbReference>
<dbReference type="SUPFAM" id="SSF55874">
    <property type="entry name" value="ATPase domain of HSP90 chaperone/DNA topoisomerase II/histidine kinase"/>
    <property type="match status" value="1"/>
</dbReference>
<keyword evidence="4" id="KW-0547">Nucleotide-binding</keyword>
<dbReference type="PANTHER" id="PTHR44936:SF10">
    <property type="entry name" value="SENSOR PROTEIN RSTB"/>
    <property type="match status" value="1"/>
</dbReference>
<dbReference type="GO" id="GO:0000160">
    <property type="term" value="P:phosphorelay signal transduction system"/>
    <property type="evidence" value="ECO:0007669"/>
    <property type="project" value="UniProtKB-KW"/>
</dbReference>
<evidence type="ECO:0000313" key="10">
    <source>
        <dbReference type="EMBL" id="MWA00631.1"/>
    </source>
</evidence>